<dbReference type="Pfam" id="PF01695">
    <property type="entry name" value="IstB_IS21"/>
    <property type="match status" value="1"/>
</dbReference>
<protein>
    <submittedName>
        <fullName evidence="2">DNA replication protein DnaC</fullName>
    </submittedName>
</protein>
<dbReference type="Gene3D" id="3.40.50.300">
    <property type="entry name" value="P-loop containing nucleotide triphosphate hydrolases"/>
    <property type="match status" value="1"/>
</dbReference>
<feature type="domain" description="IstB-like ATP-binding" evidence="1">
    <location>
        <begin position="72"/>
        <end position="223"/>
    </location>
</feature>
<dbReference type="Proteomes" id="UP000183952">
    <property type="component" value="Unassembled WGS sequence"/>
</dbReference>
<dbReference type="AlphaFoldDB" id="A0A1M6S2G4"/>
<evidence type="ECO:0000313" key="3">
    <source>
        <dbReference type="Proteomes" id="UP000183952"/>
    </source>
</evidence>
<keyword evidence="3" id="KW-1185">Reference proteome</keyword>
<gene>
    <name evidence="2" type="ORF">SAMN02745248_02437</name>
</gene>
<dbReference type="STRING" id="1121331.SAMN02745248_02437"/>
<organism evidence="2 3">
    <name type="scientific">Hathewaya proteolytica DSM 3090</name>
    <dbReference type="NCBI Taxonomy" id="1121331"/>
    <lineage>
        <taxon>Bacteria</taxon>
        <taxon>Bacillati</taxon>
        <taxon>Bacillota</taxon>
        <taxon>Clostridia</taxon>
        <taxon>Eubacteriales</taxon>
        <taxon>Clostridiaceae</taxon>
        <taxon>Hathewaya</taxon>
    </lineage>
</organism>
<dbReference type="GO" id="GO:0006260">
    <property type="term" value="P:DNA replication"/>
    <property type="evidence" value="ECO:0007669"/>
    <property type="project" value="TreeGrafter"/>
</dbReference>
<sequence>MREKQSKNTEVHWKILNATSDCPYHECDGSGLIQMISDDGDFKTRFCKCREEKIYANRLKFANIPNEFEELTVNSFDTKVYCKQESQIIAAAAKKMTVKYITNFDKFAELGKGLYFYSTTKGSGKTRLAVSLGNALLKNNNERVKFITCSDLLKEIKNTYNKDSKYTESQLIESINNVGVLVIDDIGVEQPTSWVSEMLFNIFDNRMKYKRITILTSNDTIEGLKHDDRLKSRLVKMCIPIKMPEEDIRQKQGKKENEELQEFLLK</sequence>
<reference evidence="2 3" key="1">
    <citation type="submission" date="2016-11" db="EMBL/GenBank/DDBJ databases">
        <authorList>
            <person name="Jaros S."/>
            <person name="Januszkiewicz K."/>
            <person name="Wedrychowicz H."/>
        </authorList>
    </citation>
    <scope>NUCLEOTIDE SEQUENCE [LARGE SCALE GENOMIC DNA]</scope>
    <source>
        <strain evidence="2 3">DSM 3090</strain>
    </source>
</reference>
<dbReference type="InterPro" id="IPR027417">
    <property type="entry name" value="P-loop_NTPase"/>
</dbReference>
<dbReference type="PANTHER" id="PTHR30050:SF8">
    <property type="entry name" value="PRIMOSOMAL PROTEIN DNAI"/>
    <property type="match status" value="1"/>
</dbReference>
<evidence type="ECO:0000313" key="2">
    <source>
        <dbReference type="EMBL" id="SHK39042.1"/>
    </source>
</evidence>
<name>A0A1M6S2G4_9CLOT</name>
<dbReference type="GO" id="GO:0005524">
    <property type="term" value="F:ATP binding"/>
    <property type="evidence" value="ECO:0007669"/>
    <property type="project" value="InterPro"/>
</dbReference>
<dbReference type="EMBL" id="FRAD01000025">
    <property type="protein sequence ID" value="SHK39042.1"/>
    <property type="molecule type" value="Genomic_DNA"/>
</dbReference>
<dbReference type="InterPro" id="IPR002611">
    <property type="entry name" value="IstB_ATP-bd"/>
</dbReference>
<evidence type="ECO:0000259" key="1">
    <source>
        <dbReference type="Pfam" id="PF01695"/>
    </source>
</evidence>
<accession>A0A1M6S2G4</accession>
<dbReference type="PANTHER" id="PTHR30050">
    <property type="entry name" value="CHROMOSOMAL REPLICATION INITIATOR PROTEIN DNAA"/>
    <property type="match status" value="1"/>
</dbReference>
<proteinExistence type="predicted"/>
<dbReference type="SUPFAM" id="SSF52540">
    <property type="entry name" value="P-loop containing nucleoside triphosphate hydrolases"/>
    <property type="match status" value="1"/>
</dbReference>